<dbReference type="GO" id="GO:0005524">
    <property type="term" value="F:ATP binding"/>
    <property type="evidence" value="ECO:0007669"/>
    <property type="project" value="UniProtKB-KW"/>
</dbReference>
<evidence type="ECO:0000259" key="3">
    <source>
        <dbReference type="PROSITE" id="PS50011"/>
    </source>
</evidence>
<dbReference type="AlphaFoldDB" id="A0A485LNV1"/>
<keyword evidence="6" id="KW-1185">Reference proteome</keyword>
<keyword evidence="2" id="KW-0067">ATP-binding</keyword>
<dbReference type="PANTHER" id="PTHR44329">
    <property type="entry name" value="SERINE/THREONINE-PROTEIN KINASE TNNI3K-RELATED"/>
    <property type="match status" value="1"/>
</dbReference>
<sequence>MGNSHGSAKVAPQEHRRTTISTDMDEIDMDSSLARIAIPWHSIRLGTRMQQTQEPWISINKSWCIGPNYMTRVVVKQVDTARMDNMVLAKEVTTMQQLHHPNLVQFVGVTWHASYSYVVTECLELGELRQCLRDVHDHRVLLRMLQDIARGMSFLHAQNPPIIHRALHSANIHVSQHMRAKIANYECGRFKTLTPPPPSTAPEVVAGGPCTEKVDVFGFGVVMSEMFSLHEHPLLLQLHAECVASDPQSRPAFPDVLRRLDVM</sequence>
<dbReference type="Pfam" id="PF07714">
    <property type="entry name" value="PK_Tyr_Ser-Thr"/>
    <property type="match status" value="1"/>
</dbReference>
<evidence type="ECO:0000313" key="6">
    <source>
        <dbReference type="Proteomes" id="UP000332933"/>
    </source>
</evidence>
<dbReference type="OrthoDB" id="74930at2759"/>
<dbReference type="PANTHER" id="PTHR44329:SF298">
    <property type="entry name" value="MIXED LINEAGE KINASE DOMAIN-LIKE PROTEIN"/>
    <property type="match status" value="1"/>
</dbReference>
<evidence type="ECO:0000313" key="4">
    <source>
        <dbReference type="EMBL" id="KAF0684178.1"/>
    </source>
</evidence>
<dbReference type="InterPro" id="IPR011009">
    <property type="entry name" value="Kinase-like_dom_sf"/>
</dbReference>
<dbReference type="SUPFAM" id="SSF56112">
    <property type="entry name" value="Protein kinase-like (PK-like)"/>
    <property type="match status" value="1"/>
</dbReference>
<evidence type="ECO:0000313" key="5">
    <source>
        <dbReference type="EMBL" id="VFU00472.1"/>
    </source>
</evidence>
<dbReference type="PROSITE" id="PS50011">
    <property type="entry name" value="PROTEIN_KINASE_DOM"/>
    <property type="match status" value="1"/>
</dbReference>
<dbReference type="InterPro" id="IPR001245">
    <property type="entry name" value="Ser-Thr/Tyr_kinase_cat_dom"/>
</dbReference>
<accession>A0A485LNV1</accession>
<feature type="domain" description="Protein kinase" evidence="3">
    <location>
        <begin position="1"/>
        <end position="263"/>
    </location>
</feature>
<reference evidence="5 6" key="1">
    <citation type="submission" date="2019-03" db="EMBL/GenBank/DDBJ databases">
        <authorList>
            <person name="Gaulin E."/>
            <person name="Dumas B."/>
        </authorList>
    </citation>
    <scope>NUCLEOTIDE SEQUENCE [LARGE SCALE GENOMIC DNA]</scope>
    <source>
        <strain evidence="5">CBS 568.67</strain>
    </source>
</reference>
<dbReference type="Gene3D" id="1.10.510.10">
    <property type="entry name" value="Transferase(Phosphotransferase) domain 1"/>
    <property type="match status" value="1"/>
</dbReference>
<name>A0A485LNV1_9STRA</name>
<dbReference type="EMBL" id="VJMH01007313">
    <property type="protein sequence ID" value="KAF0684178.1"/>
    <property type="molecule type" value="Genomic_DNA"/>
</dbReference>
<reference evidence="4" key="2">
    <citation type="submission" date="2019-06" db="EMBL/GenBank/DDBJ databases">
        <title>Genomics analysis of Aphanomyces spp. identifies a new class of oomycete effector associated with host adaptation.</title>
        <authorList>
            <person name="Gaulin E."/>
        </authorList>
    </citation>
    <scope>NUCLEOTIDE SEQUENCE</scope>
    <source>
        <strain evidence="4">CBS 578.67</strain>
    </source>
</reference>
<evidence type="ECO:0000256" key="1">
    <source>
        <dbReference type="ARBA" id="ARBA00022741"/>
    </source>
</evidence>
<organism evidence="5 6">
    <name type="scientific">Aphanomyces stellatus</name>
    <dbReference type="NCBI Taxonomy" id="120398"/>
    <lineage>
        <taxon>Eukaryota</taxon>
        <taxon>Sar</taxon>
        <taxon>Stramenopiles</taxon>
        <taxon>Oomycota</taxon>
        <taxon>Saprolegniomycetes</taxon>
        <taxon>Saprolegniales</taxon>
        <taxon>Verrucalvaceae</taxon>
        <taxon>Aphanomyces</taxon>
    </lineage>
</organism>
<proteinExistence type="predicted"/>
<keyword evidence="1" id="KW-0547">Nucleotide-binding</keyword>
<dbReference type="InterPro" id="IPR051681">
    <property type="entry name" value="Ser/Thr_Kinases-Pseudokinases"/>
</dbReference>
<dbReference type="GO" id="GO:0004674">
    <property type="term" value="F:protein serine/threonine kinase activity"/>
    <property type="evidence" value="ECO:0007669"/>
    <property type="project" value="TreeGrafter"/>
</dbReference>
<dbReference type="Proteomes" id="UP000332933">
    <property type="component" value="Unassembled WGS sequence"/>
</dbReference>
<evidence type="ECO:0000256" key="2">
    <source>
        <dbReference type="ARBA" id="ARBA00022840"/>
    </source>
</evidence>
<dbReference type="EMBL" id="CAADRA010007339">
    <property type="protein sequence ID" value="VFU00472.1"/>
    <property type="molecule type" value="Genomic_DNA"/>
</dbReference>
<dbReference type="InterPro" id="IPR000719">
    <property type="entry name" value="Prot_kinase_dom"/>
</dbReference>
<gene>
    <name evidence="5" type="primary">Aste57867_23828</name>
    <name evidence="4" type="ORF">As57867_023755</name>
    <name evidence="5" type="ORF">ASTE57867_23828</name>
</gene>
<protein>
    <submittedName>
        <fullName evidence="5">Aste57867_23828 protein</fullName>
    </submittedName>
</protein>